<accession>A0ACC0VBW6</accession>
<sequence length="327" mass="35810">MSTAVCTEVTPQCPVSLTLYGYRPNAPVNGVLGVIFGICLLVQLGSVCFFRVRTWSYTTPLALGALIELIGYAGRLLMHHNPWGTLGIAMQLIALIVAPSFIAAAVSVTFKHIIMYCGPEHSMLRPRFVPLLMIGTDFIGIIIQFIGAGILAMAVTADVMDKDRVDLGDNIIIFGVAFQVFIMIACGAYMVHYWLRVKNATAVLAKRVEPQTYEMEAAAAPGYEMPPVSGHEEHKRTGESKLVVKFRQFCWAIVFSFVTIFVRCVYRLVEMASGWGSAVQQDEPSFLVCDGLMIVLAVIALTIFQPGFFFAPMMRKSNGAKAGYGSV</sequence>
<comment type="caution">
    <text evidence="1">The sequence shown here is derived from an EMBL/GenBank/DDBJ whole genome shotgun (WGS) entry which is preliminary data.</text>
</comment>
<proteinExistence type="predicted"/>
<keyword evidence="2" id="KW-1185">Reference proteome</keyword>
<protein>
    <submittedName>
        <fullName evidence="1">Uncharacterized protein</fullName>
    </submittedName>
</protein>
<dbReference type="Proteomes" id="UP001163324">
    <property type="component" value="Chromosome 1"/>
</dbReference>
<evidence type="ECO:0000313" key="1">
    <source>
        <dbReference type="EMBL" id="KAI9903689.1"/>
    </source>
</evidence>
<evidence type="ECO:0000313" key="2">
    <source>
        <dbReference type="Proteomes" id="UP001163324"/>
    </source>
</evidence>
<dbReference type="EMBL" id="CM047940">
    <property type="protein sequence ID" value="KAI9903689.1"/>
    <property type="molecule type" value="Genomic_DNA"/>
</dbReference>
<gene>
    <name evidence="1" type="ORF">N3K66_000218</name>
</gene>
<reference evidence="1" key="1">
    <citation type="submission" date="2022-10" db="EMBL/GenBank/DDBJ databases">
        <title>Complete Genome of Trichothecium roseum strain YXFP-22015, a Plant Pathogen Isolated from Citrus.</title>
        <authorList>
            <person name="Wang Y."/>
            <person name="Zhu L."/>
        </authorList>
    </citation>
    <scope>NUCLEOTIDE SEQUENCE</scope>
    <source>
        <strain evidence="1">YXFP-22015</strain>
    </source>
</reference>
<organism evidence="1 2">
    <name type="scientific">Trichothecium roseum</name>
    <dbReference type="NCBI Taxonomy" id="47278"/>
    <lineage>
        <taxon>Eukaryota</taxon>
        <taxon>Fungi</taxon>
        <taxon>Dikarya</taxon>
        <taxon>Ascomycota</taxon>
        <taxon>Pezizomycotina</taxon>
        <taxon>Sordariomycetes</taxon>
        <taxon>Hypocreomycetidae</taxon>
        <taxon>Hypocreales</taxon>
        <taxon>Hypocreales incertae sedis</taxon>
        <taxon>Trichothecium</taxon>
    </lineage>
</organism>
<name>A0ACC0VBW6_9HYPO</name>